<evidence type="ECO:0000313" key="1">
    <source>
        <dbReference type="EMBL" id="AKO51369.1"/>
    </source>
</evidence>
<organism evidence="1 2">
    <name type="scientific">Marinobacter psychrophilus</name>
    <dbReference type="NCBI Taxonomy" id="330734"/>
    <lineage>
        <taxon>Bacteria</taxon>
        <taxon>Pseudomonadati</taxon>
        <taxon>Pseudomonadota</taxon>
        <taxon>Gammaproteobacteria</taxon>
        <taxon>Pseudomonadales</taxon>
        <taxon>Marinobacteraceae</taxon>
        <taxon>Marinobacter</taxon>
    </lineage>
</organism>
<reference evidence="1 2" key="1">
    <citation type="submission" date="2015-05" db="EMBL/GenBank/DDBJ databases">
        <title>Complete genome of Marinobacter psychrophilus strain 20041T isolated from sea-ice of the Canadian Basin.</title>
        <authorList>
            <person name="Song L."/>
            <person name="Ren L."/>
            <person name="Yu Y."/>
            <person name="Wang X."/>
        </authorList>
    </citation>
    <scope>NUCLEOTIDE SEQUENCE [LARGE SCALE GENOMIC DNA]</scope>
    <source>
        <strain evidence="1 2">20041</strain>
    </source>
</reference>
<proteinExistence type="predicted"/>
<dbReference type="AlphaFoldDB" id="A0A0H4HXE1"/>
<evidence type="ECO:0000313" key="2">
    <source>
        <dbReference type="Proteomes" id="UP000036406"/>
    </source>
</evidence>
<accession>A0A0H4HXE1</accession>
<keyword evidence="2" id="KW-1185">Reference proteome</keyword>
<dbReference type="Proteomes" id="UP000036406">
    <property type="component" value="Chromosome"/>
</dbReference>
<sequence>MGFLRKLLGGGDGISKTELIRALAKRRISTDPVAKGMGYDESMVDSLGEMELMGTPEAALVTIVETYAVSRKSGTSEKAILDHIEAHRSQVGSGQLPKPLTLDSFIRYRFKIEFSSGPPISDEFISEAIATTKRHYGLN</sequence>
<protein>
    <submittedName>
        <fullName evidence="1">Uncharacterized protein</fullName>
    </submittedName>
</protein>
<gene>
    <name evidence="1" type="ORF">ABA45_02175</name>
</gene>
<name>A0A0H4HXE1_9GAMM</name>
<dbReference type="EMBL" id="CP011494">
    <property type="protein sequence ID" value="AKO51369.1"/>
    <property type="molecule type" value="Genomic_DNA"/>
</dbReference>
<dbReference type="KEGG" id="mpq:ABA45_02175"/>
<dbReference type="PATRIC" id="fig|330734.3.peg.485"/>